<dbReference type="GO" id="GO:0006508">
    <property type="term" value="P:proteolysis"/>
    <property type="evidence" value="ECO:0007669"/>
    <property type="project" value="InterPro"/>
</dbReference>
<reference evidence="3 4" key="2">
    <citation type="submission" date="2020-06" db="EMBL/GenBank/DDBJ databases">
        <title>Antribacter stalactiti gen. nov., sp. nov., a new member of the family Nacardiaceae isolated from a cave.</title>
        <authorList>
            <person name="Kim I.S."/>
        </authorList>
    </citation>
    <scope>NUCLEOTIDE SEQUENCE [LARGE SCALE GENOMIC DNA]</scope>
    <source>
        <strain evidence="3 4">YC2-7</strain>
    </source>
</reference>
<gene>
    <name evidence="3" type="ORF">FGL95_29245</name>
</gene>
<dbReference type="EMBL" id="VCQU01000014">
    <property type="protein sequence ID" value="NMN99115.1"/>
    <property type="molecule type" value="Genomic_DNA"/>
</dbReference>
<feature type="chain" id="PRO_5039388595" evidence="1">
    <location>
        <begin position="26"/>
        <end position="430"/>
    </location>
</feature>
<dbReference type="InterPro" id="IPR018114">
    <property type="entry name" value="TRYPSIN_HIS"/>
</dbReference>
<dbReference type="PROSITE" id="PS00134">
    <property type="entry name" value="TRYPSIN_HIS"/>
    <property type="match status" value="1"/>
</dbReference>
<accession>A0A848KK99</accession>
<dbReference type="SUPFAM" id="SSF50494">
    <property type="entry name" value="Trypsin-like serine proteases"/>
    <property type="match status" value="1"/>
</dbReference>
<dbReference type="AlphaFoldDB" id="A0A848KK99"/>
<name>A0A848KK99_9NOCA</name>
<organism evidence="3 4">
    <name type="scientific">Antrihabitans stalactiti</name>
    <dbReference type="NCBI Taxonomy" id="2584121"/>
    <lineage>
        <taxon>Bacteria</taxon>
        <taxon>Bacillati</taxon>
        <taxon>Actinomycetota</taxon>
        <taxon>Actinomycetes</taxon>
        <taxon>Mycobacteriales</taxon>
        <taxon>Nocardiaceae</taxon>
        <taxon>Antrihabitans</taxon>
    </lineage>
</organism>
<dbReference type="Pfam" id="PF00089">
    <property type="entry name" value="Trypsin"/>
    <property type="match status" value="1"/>
</dbReference>
<dbReference type="InterPro" id="IPR009003">
    <property type="entry name" value="Peptidase_S1_PA"/>
</dbReference>
<dbReference type="RefSeq" id="WP_169594074.1">
    <property type="nucleotide sequence ID" value="NZ_VCQU01000014.1"/>
</dbReference>
<dbReference type="InterPro" id="IPR043504">
    <property type="entry name" value="Peptidase_S1_PA_chymotrypsin"/>
</dbReference>
<reference evidence="3 4" key="1">
    <citation type="submission" date="2019-05" db="EMBL/GenBank/DDBJ databases">
        <authorList>
            <person name="Lee S.D."/>
        </authorList>
    </citation>
    <scope>NUCLEOTIDE SEQUENCE [LARGE SCALE GENOMIC DNA]</scope>
    <source>
        <strain evidence="3 4">YC2-7</strain>
    </source>
</reference>
<dbReference type="Proteomes" id="UP000535543">
    <property type="component" value="Unassembled WGS sequence"/>
</dbReference>
<feature type="signal peptide" evidence="1">
    <location>
        <begin position="1"/>
        <end position="25"/>
    </location>
</feature>
<dbReference type="PROSITE" id="PS00135">
    <property type="entry name" value="TRYPSIN_SER"/>
    <property type="match status" value="1"/>
</dbReference>
<comment type="caution">
    <text evidence="3">The sequence shown here is derived from an EMBL/GenBank/DDBJ whole genome shotgun (WGS) entry which is preliminary data.</text>
</comment>
<dbReference type="InterPro" id="IPR035070">
    <property type="entry name" value="Streptogrisin_prodomain"/>
</dbReference>
<dbReference type="InterPro" id="IPR033116">
    <property type="entry name" value="TRYPSIN_SER"/>
</dbReference>
<keyword evidence="4" id="KW-1185">Reference proteome</keyword>
<evidence type="ECO:0000259" key="2">
    <source>
        <dbReference type="Pfam" id="PF00089"/>
    </source>
</evidence>
<evidence type="ECO:0000313" key="4">
    <source>
        <dbReference type="Proteomes" id="UP000535543"/>
    </source>
</evidence>
<dbReference type="Gene3D" id="2.40.10.10">
    <property type="entry name" value="Trypsin-like serine proteases"/>
    <property type="match status" value="2"/>
</dbReference>
<keyword evidence="1" id="KW-0732">Signal</keyword>
<evidence type="ECO:0000256" key="1">
    <source>
        <dbReference type="SAM" id="SignalP"/>
    </source>
</evidence>
<dbReference type="Gene3D" id="3.30.300.50">
    <property type="match status" value="1"/>
</dbReference>
<feature type="domain" description="Peptidase S1" evidence="2">
    <location>
        <begin position="241"/>
        <end position="386"/>
    </location>
</feature>
<proteinExistence type="predicted"/>
<dbReference type="GO" id="GO:0004252">
    <property type="term" value="F:serine-type endopeptidase activity"/>
    <property type="evidence" value="ECO:0007669"/>
    <property type="project" value="InterPro"/>
</dbReference>
<dbReference type="CDD" id="cd21112">
    <property type="entry name" value="alphaLP-like"/>
    <property type="match status" value="1"/>
</dbReference>
<sequence length="430" mass="44392">MRSSTARRAAVLGSTALLLFGPATAIADADPAPGLPVELTLAIARDLKLTADQYLQRADLAQKLAEFAHTARAQFPNSFAGAWLDEAGAPVVALADSPESPTARSAAESAGFTVKPVAKTETALQNEMKAFDDWLRGQPVDIADTVKGFAIDTVNNALAIRLTSVANGLQLPGFIDPQRVVVMPAAVGAEPITPVVDVAGELPRNALGAGDAYAAIGAHSSLRCSLGFNGTDAAGRPVNISAGHCDPDLANAGTPAASAVHELRALDVLGPKVGTFEETSLDNHDYSVIRISDDARARFENNIVRIPNAAPLFITGTATPVVGAPACKSGARTGFSCGVVNAVQQSVEVGTRHMNDSFSMNICALPGDSGGPVVTGTMALGVSSASSVADYPICEIPNLIGPFIGNEPQLFATPINVILDENPTLKVRTK</sequence>
<evidence type="ECO:0000313" key="3">
    <source>
        <dbReference type="EMBL" id="NMN99115.1"/>
    </source>
</evidence>
<protein>
    <submittedName>
        <fullName evidence="3">S1 family peptidase</fullName>
    </submittedName>
</protein>
<dbReference type="InterPro" id="IPR001254">
    <property type="entry name" value="Trypsin_dom"/>
</dbReference>